<dbReference type="GO" id="GO:0008408">
    <property type="term" value="F:3'-5' exonuclease activity"/>
    <property type="evidence" value="ECO:0007669"/>
    <property type="project" value="InterPro"/>
</dbReference>
<dbReference type="CDD" id="cd00140">
    <property type="entry name" value="beta_clamp"/>
    <property type="match status" value="1"/>
</dbReference>
<evidence type="ECO:0000256" key="5">
    <source>
        <dbReference type="ARBA" id="ARBA00022679"/>
    </source>
</evidence>
<organism evidence="14 15">
    <name type="scientific">Stomatobaculum longum</name>
    <dbReference type="NCBI Taxonomy" id="796942"/>
    <lineage>
        <taxon>Bacteria</taxon>
        <taxon>Bacillati</taxon>
        <taxon>Bacillota</taxon>
        <taxon>Clostridia</taxon>
        <taxon>Lachnospirales</taxon>
        <taxon>Lachnospiraceae</taxon>
        <taxon>Stomatobaculum</taxon>
    </lineage>
</organism>
<dbReference type="GO" id="GO:0003677">
    <property type="term" value="F:DNA binding"/>
    <property type="evidence" value="ECO:0007669"/>
    <property type="project" value="UniProtKB-UniRule"/>
</dbReference>
<dbReference type="Proteomes" id="UP000018466">
    <property type="component" value="Unassembled WGS sequence"/>
</dbReference>
<sequence>MKLAFNKEKLTTALGIVSRAIPTRTTNPILSCILFDASEDGVTLIANDSEFGISTKVEGIVSEKGKVALDARLVSDIIRKLEGGEELVNIETDQTFTTRISCSDVLFTIPGRDGEEFAYLPQIEKEHRLCLTQFTLKEVIRKTIFAAALNDSNKMMGGEFVNIKGRVATFVALDGHRVAVRNVTLREGDETFHAIIPGKTMNEISKIMEDDNEKEVELFFSKNHVLFSFEGTMVLSRLIEGEYFKIEHMLSKDYATKLEINRVKLLSNIDRSTILIKESDHKPIILDIGDQKLALKVKSSYGSMDGELPCEKTGKDLLIAFNPKFLMDALRAIDDETVTLYFTNAKSPCFLRDEHDSFVYLILPVNFVA</sequence>
<evidence type="ECO:0000259" key="12">
    <source>
        <dbReference type="Pfam" id="PF02767"/>
    </source>
</evidence>
<dbReference type="GO" id="GO:0005737">
    <property type="term" value="C:cytoplasm"/>
    <property type="evidence" value="ECO:0007669"/>
    <property type="project" value="UniProtKB-SubCell"/>
</dbReference>
<proteinExistence type="inferred from homology"/>
<keyword evidence="9" id="KW-0238">DNA-binding</keyword>
<dbReference type="PANTHER" id="PTHR30478">
    <property type="entry name" value="DNA POLYMERASE III SUBUNIT BETA"/>
    <property type="match status" value="1"/>
</dbReference>
<dbReference type="InterPro" id="IPR022635">
    <property type="entry name" value="DNA_polIII_beta_C"/>
</dbReference>
<gene>
    <name evidence="14" type="ORF">HMPREF9623_01127</name>
</gene>
<keyword evidence="7 10" id="KW-0235">DNA replication</keyword>
<evidence type="ECO:0000256" key="9">
    <source>
        <dbReference type="ARBA" id="ARBA00023125"/>
    </source>
</evidence>
<comment type="subcellular location">
    <subcellularLocation>
        <location evidence="1 10">Cytoplasm</location>
    </subcellularLocation>
</comment>
<comment type="function">
    <text evidence="10">Confers DNA tethering and processivity to DNA polymerases and other proteins. Acts as a clamp, forming a ring around DNA (a reaction catalyzed by the clamp-loading complex) which diffuses in an ATP-independent manner freely and bidirectionally along dsDNA. Initially characterized for its ability to contact the catalytic subunit of DNA polymerase III (Pol III), a complex, multichain enzyme responsible for most of the replicative synthesis in bacteria; Pol III exhibits 3'-5' exonuclease proofreading activity. The beta chain is required for initiation of replication as well as for processivity of DNA replication.</text>
</comment>
<dbReference type="AlphaFoldDB" id="A0AA36Y5W5"/>
<dbReference type="Pfam" id="PF02768">
    <property type="entry name" value="DNA_pol3_beta_3"/>
    <property type="match status" value="1"/>
</dbReference>
<evidence type="ECO:0000256" key="2">
    <source>
        <dbReference type="ARBA" id="ARBA00010752"/>
    </source>
</evidence>
<dbReference type="InterPro" id="IPR022634">
    <property type="entry name" value="DNA_polIII_beta_N"/>
</dbReference>
<dbReference type="RefSeq" id="WP_009532960.1">
    <property type="nucleotide sequence ID" value="NZ_JH590862.1"/>
</dbReference>
<evidence type="ECO:0000256" key="10">
    <source>
        <dbReference type="PIRNR" id="PIRNR000804"/>
    </source>
</evidence>
<feature type="domain" description="DNA polymerase III beta sliding clamp N-terminal" evidence="11">
    <location>
        <begin position="1"/>
        <end position="120"/>
    </location>
</feature>
<keyword evidence="6 10" id="KW-0548">Nucleotidyltransferase</keyword>
<comment type="subunit">
    <text evidence="10">Forms a ring-shaped head-to-tail homodimer around DNA.</text>
</comment>
<dbReference type="Gene3D" id="3.70.10.10">
    <property type="match status" value="1"/>
</dbReference>
<name>A0AA36Y5W5_9FIRM</name>
<evidence type="ECO:0000256" key="4">
    <source>
        <dbReference type="ARBA" id="ARBA00022490"/>
    </source>
</evidence>
<dbReference type="GO" id="GO:0003887">
    <property type="term" value="F:DNA-directed DNA polymerase activity"/>
    <property type="evidence" value="ECO:0007669"/>
    <property type="project" value="UniProtKB-UniRule"/>
</dbReference>
<keyword evidence="8 10" id="KW-0239">DNA-directed DNA polymerase</keyword>
<comment type="similarity">
    <text evidence="2 10">Belongs to the beta sliding clamp family.</text>
</comment>
<evidence type="ECO:0000256" key="7">
    <source>
        <dbReference type="ARBA" id="ARBA00022705"/>
    </source>
</evidence>
<reference evidence="14 15" key="1">
    <citation type="submission" date="2011-10" db="EMBL/GenBank/DDBJ databases">
        <title>The Genome Sequence of Lachnospiraceae bacterium ACC2.</title>
        <authorList>
            <consortium name="The Broad Institute Genome Sequencing Platform"/>
            <person name="Earl A."/>
            <person name="Ward D."/>
            <person name="Feldgarden M."/>
            <person name="Gevers D."/>
            <person name="Sizova M."/>
            <person name="Hazen A."/>
            <person name="Epstein S."/>
            <person name="Young S.K."/>
            <person name="Zeng Q."/>
            <person name="Gargeya S."/>
            <person name="Fitzgerald M."/>
            <person name="Haas B."/>
            <person name="Abouelleil A."/>
            <person name="Alvarado L."/>
            <person name="Arachchi H.M."/>
            <person name="Berlin A."/>
            <person name="Brown A."/>
            <person name="Chapman S.B."/>
            <person name="Chen Z."/>
            <person name="Dunbar C."/>
            <person name="Freedman E."/>
            <person name="Gearin G."/>
            <person name="Goldberg J."/>
            <person name="Griggs A."/>
            <person name="Gujja S."/>
            <person name="Heiman D."/>
            <person name="Howarth C."/>
            <person name="Larson L."/>
            <person name="Lui A."/>
            <person name="MacDonald P.J.P."/>
            <person name="Montmayeur A."/>
            <person name="Murphy C."/>
            <person name="Neiman D."/>
            <person name="Pearson M."/>
            <person name="Priest M."/>
            <person name="Roberts A."/>
            <person name="Saif S."/>
            <person name="Shea T."/>
            <person name="Shenoy N."/>
            <person name="Sisk P."/>
            <person name="Stolte C."/>
            <person name="Sykes S."/>
            <person name="Wortman J."/>
            <person name="Nusbaum C."/>
            <person name="Birren B."/>
        </authorList>
    </citation>
    <scope>NUCLEOTIDE SEQUENCE [LARGE SCALE GENOMIC DNA]</scope>
    <source>
        <strain evidence="14 15">ACC2</strain>
    </source>
</reference>
<dbReference type="SUPFAM" id="SSF55979">
    <property type="entry name" value="DNA clamp"/>
    <property type="match status" value="3"/>
</dbReference>
<evidence type="ECO:0000259" key="13">
    <source>
        <dbReference type="Pfam" id="PF02768"/>
    </source>
</evidence>
<dbReference type="GO" id="GO:0006271">
    <property type="term" value="P:DNA strand elongation involved in DNA replication"/>
    <property type="evidence" value="ECO:0007669"/>
    <property type="project" value="TreeGrafter"/>
</dbReference>
<dbReference type="GO" id="GO:0009360">
    <property type="term" value="C:DNA polymerase III complex"/>
    <property type="evidence" value="ECO:0007669"/>
    <property type="project" value="InterPro"/>
</dbReference>
<feature type="domain" description="DNA polymerase III beta sliding clamp central" evidence="12">
    <location>
        <begin position="132"/>
        <end position="243"/>
    </location>
</feature>
<dbReference type="NCBIfam" id="TIGR00663">
    <property type="entry name" value="dnan"/>
    <property type="match status" value="1"/>
</dbReference>
<evidence type="ECO:0000259" key="11">
    <source>
        <dbReference type="Pfam" id="PF00712"/>
    </source>
</evidence>
<dbReference type="InterPro" id="IPR046938">
    <property type="entry name" value="DNA_clamp_sf"/>
</dbReference>
<keyword evidence="4 10" id="KW-0963">Cytoplasm</keyword>
<comment type="caution">
    <text evidence="14">The sequence shown here is derived from an EMBL/GenBank/DDBJ whole genome shotgun (WGS) entry which is preliminary data.</text>
</comment>
<evidence type="ECO:0000256" key="8">
    <source>
        <dbReference type="ARBA" id="ARBA00022932"/>
    </source>
</evidence>
<dbReference type="PANTHER" id="PTHR30478:SF0">
    <property type="entry name" value="BETA SLIDING CLAMP"/>
    <property type="match status" value="1"/>
</dbReference>
<dbReference type="InterPro" id="IPR001001">
    <property type="entry name" value="DNA_polIII_beta"/>
</dbReference>
<protein>
    <recommendedName>
        <fullName evidence="3 10">Beta sliding clamp</fullName>
    </recommendedName>
</protein>
<evidence type="ECO:0000313" key="14">
    <source>
        <dbReference type="EMBL" id="EHO17528.1"/>
    </source>
</evidence>
<dbReference type="EMBL" id="AGEL01000006">
    <property type="protein sequence ID" value="EHO17528.1"/>
    <property type="molecule type" value="Genomic_DNA"/>
</dbReference>
<keyword evidence="5 10" id="KW-0808">Transferase</keyword>
<dbReference type="PIRSF" id="PIRSF000804">
    <property type="entry name" value="DNA_pol_III_b"/>
    <property type="match status" value="1"/>
</dbReference>
<accession>A0AA36Y5W5</accession>
<dbReference type="Pfam" id="PF00712">
    <property type="entry name" value="DNA_pol3_beta"/>
    <property type="match status" value="1"/>
</dbReference>
<dbReference type="InterPro" id="IPR022637">
    <property type="entry name" value="DNA_polIII_beta_cen"/>
</dbReference>
<keyword evidence="15" id="KW-1185">Reference proteome</keyword>
<dbReference type="Gene3D" id="3.10.150.10">
    <property type="entry name" value="DNA Polymerase III, subunit A, domain 2"/>
    <property type="match status" value="1"/>
</dbReference>
<feature type="domain" description="DNA polymerase III beta sliding clamp C-terminal" evidence="13">
    <location>
        <begin position="250"/>
        <end position="365"/>
    </location>
</feature>
<dbReference type="GeneID" id="86940882"/>
<evidence type="ECO:0000256" key="6">
    <source>
        <dbReference type="ARBA" id="ARBA00022695"/>
    </source>
</evidence>
<evidence type="ECO:0000256" key="1">
    <source>
        <dbReference type="ARBA" id="ARBA00004496"/>
    </source>
</evidence>
<evidence type="ECO:0000313" key="15">
    <source>
        <dbReference type="Proteomes" id="UP000018466"/>
    </source>
</evidence>
<evidence type="ECO:0000256" key="3">
    <source>
        <dbReference type="ARBA" id="ARBA00021035"/>
    </source>
</evidence>
<dbReference type="SMART" id="SM00480">
    <property type="entry name" value="POL3Bc"/>
    <property type="match status" value="1"/>
</dbReference>
<dbReference type="Pfam" id="PF02767">
    <property type="entry name" value="DNA_pol3_beta_2"/>
    <property type="match status" value="1"/>
</dbReference>